<comment type="subcellular location">
    <subcellularLocation>
        <location evidence="1">Nucleus</location>
    </subcellularLocation>
</comment>
<dbReference type="EMBL" id="CACVBM020000177">
    <property type="protein sequence ID" value="CAA7015457.1"/>
    <property type="molecule type" value="Genomic_DNA"/>
</dbReference>
<comment type="caution">
    <text evidence="8">The sequence shown here is derived from an EMBL/GenBank/DDBJ whole genome shotgun (WGS) entry which is preliminary data.</text>
</comment>
<dbReference type="Gene3D" id="2.20.25.80">
    <property type="entry name" value="WRKY domain"/>
    <property type="match status" value="1"/>
</dbReference>
<dbReference type="GO" id="GO:0043565">
    <property type="term" value="F:sequence-specific DNA binding"/>
    <property type="evidence" value="ECO:0007669"/>
    <property type="project" value="InterPro"/>
</dbReference>
<keyword evidence="9" id="KW-1185">Reference proteome</keyword>
<reference evidence="8" key="1">
    <citation type="submission" date="2020-01" db="EMBL/GenBank/DDBJ databases">
        <authorList>
            <person name="Mishra B."/>
        </authorList>
    </citation>
    <scope>NUCLEOTIDE SEQUENCE [LARGE SCALE GENOMIC DNA]</scope>
</reference>
<dbReference type="SMART" id="SM00774">
    <property type="entry name" value="WRKY"/>
    <property type="match status" value="1"/>
</dbReference>
<feature type="region of interest" description="Disordered" evidence="6">
    <location>
        <begin position="220"/>
        <end position="301"/>
    </location>
</feature>
<dbReference type="GO" id="GO:0005634">
    <property type="term" value="C:nucleus"/>
    <property type="evidence" value="ECO:0007669"/>
    <property type="project" value="UniProtKB-SubCell"/>
</dbReference>
<dbReference type="Pfam" id="PF03106">
    <property type="entry name" value="WRKY"/>
    <property type="match status" value="1"/>
</dbReference>
<dbReference type="PANTHER" id="PTHR31221:SF239">
    <property type="entry name" value="WRKY TRANSCRIPTION FACTOR 10-RELATED"/>
    <property type="match status" value="1"/>
</dbReference>
<name>A0A6D2HMR5_9BRAS</name>
<feature type="region of interest" description="Disordered" evidence="6">
    <location>
        <begin position="125"/>
        <end position="144"/>
    </location>
</feature>
<evidence type="ECO:0000256" key="4">
    <source>
        <dbReference type="ARBA" id="ARBA00023163"/>
    </source>
</evidence>
<dbReference type="GO" id="GO:0003700">
    <property type="term" value="F:DNA-binding transcription factor activity"/>
    <property type="evidence" value="ECO:0007669"/>
    <property type="project" value="InterPro"/>
</dbReference>
<sequence length="485" mass="53531">MSDFDGNFMEMTSFWAPPSSPSPRTILAMLNQSDNVQNPITEIFPQTNLSTDHHESEQRSSLGERLAARIGFNPPRLEIEDMSPFGAFFRNSTVPTPLIPISPGFSPSALLQSPNVFSNSSEIIPPPPSLNTNDGHPETVENSGDEGHAAAMIFDNDPPQQPLLVDLPSQEGTDDIIPTEETSVNVPSHESHVEPIGAPLVASFDSVEVDETNIINMIYVESPGESESGDDDDDDEDTDGDTDEDTDEDEDEDEEEDEEEEEEDEHHEVDNIADEIDDGPSSPKRRKVDYSSMIGATRTSKQQRIILQMESDEDHPDDGYRWRKYGQKIVKGNPNPRSYYKCTYIGCKVKKHVERGADDVKVVVTTYDGVHEHPAPVSRTSASGSRNRSGDQFGRAARLGRPPSSSQEDNMARPFSYSSPAPQSDMTQLYMTGLTKLPTLPVNPSSGFMYRNDQPMTGDVVVPDGANVYSGIMNHLFLQFGVNFA</sequence>
<dbReference type="InterPro" id="IPR036576">
    <property type="entry name" value="WRKY_dom_sf"/>
</dbReference>
<feature type="compositionally biased region" description="Acidic residues" evidence="6">
    <location>
        <begin position="227"/>
        <end position="278"/>
    </location>
</feature>
<evidence type="ECO:0000256" key="6">
    <source>
        <dbReference type="SAM" id="MobiDB-lite"/>
    </source>
</evidence>
<evidence type="ECO:0000256" key="5">
    <source>
        <dbReference type="ARBA" id="ARBA00023242"/>
    </source>
</evidence>
<keyword evidence="3" id="KW-0238">DNA-binding</keyword>
<dbReference type="PROSITE" id="PS50811">
    <property type="entry name" value="WRKY"/>
    <property type="match status" value="1"/>
</dbReference>
<dbReference type="FunFam" id="2.20.25.80:FF:000003">
    <property type="entry name" value="WRKY transcription factor 57"/>
    <property type="match status" value="1"/>
</dbReference>
<dbReference type="OrthoDB" id="1062933at2759"/>
<dbReference type="PANTHER" id="PTHR31221">
    <property type="entry name" value="WRKY TRANSCRIPTION FACTOR PROTEIN 1-RELATED"/>
    <property type="match status" value="1"/>
</dbReference>
<feature type="compositionally biased region" description="Polar residues" evidence="6">
    <location>
        <begin position="378"/>
        <end position="387"/>
    </location>
</feature>
<accession>A0A6D2HMR5</accession>
<evidence type="ECO:0000259" key="7">
    <source>
        <dbReference type="PROSITE" id="PS50811"/>
    </source>
</evidence>
<gene>
    <name evidence="8" type="ORF">MERR_LOCUS2692</name>
</gene>
<evidence type="ECO:0000313" key="8">
    <source>
        <dbReference type="EMBL" id="CAA7015457.1"/>
    </source>
</evidence>
<organism evidence="8 9">
    <name type="scientific">Microthlaspi erraticum</name>
    <dbReference type="NCBI Taxonomy" id="1685480"/>
    <lineage>
        <taxon>Eukaryota</taxon>
        <taxon>Viridiplantae</taxon>
        <taxon>Streptophyta</taxon>
        <taxon>Embryophyta</taxon>
        <taxon>Tracheophyta</taxon>
        <taxon>Spermatophyta</taxon>
        <taxon>Magnoliopsida</taxon>
        <taxon>eudicotyledons</taxon>
        <taxon>Gunneridae</taxon>
        <taxon>Pentapetalae</taxon>
        <taxon>rosids</taxon>
        <taxon>malvids</taxon>
        <taxon>Brassicales</taxon>
        <taxon>Brassicaceae</taxon>
        <taxon>Coluteocarpeae</taxon>
        <taxon>Microthlaspi</taxon>
    </lineage>
</organism>
<evidence type="ECO:0000256" key="1">
    <source>
        <dbReference type="ARBA" id="ARBA00004123"/>
    </source>
</evidence>
<feature type="region of interest" description="Disordered" evidence="6">
    <location>
        <begin position="372"/>
        <end position="423"/>
    </location>
</feature>
<keyword evidence="2" id="KW-0805">Transcription regulation</keyword>
<dbReference type="AlphaFoldDB" id="A0A6D2HMR5"/>
<dbReference type="Proteomes" id="UP000467841">
    <property type="component" value="Unassembled WGS sequence"/>
</dbReference>
<dbReference type="InterPro" id="IPR044810">
    <property type="entry name" value="WRKY_plant"/>
</dbReference>
<proteinExistence type="predicted"/>
<feature type="domain" description="WRKY" evidence="7">
    <location>
        <begin position="311"/>
        <end position="376"/>
    </location>
</feature>
<keyword evidence="4" id="KW-0804">Transcription</keyword>
<evidence type="ECO:0000313" key="9">
    <source>
        <dbReference type="Proteomes" id="UP000467841"/>
    </source>
</evidence>
<dbReference type="InterPro" id="IPR003657">
    <property type="entry name" value="WRKY_dom"/>
</dbReference>
<evidence type="ECO:0000256" key="2">
    <source>
        <dbReference type="ARBA" id="ARBA00023015"/>
    </source>
</evidence>
<evidence type="ECO:0000256" key="3">
    <source>
        <dbReference type="ARBA" id="ARBA00023125"/>
    </source>
</evidence>
<keyword evidence="5" id="KW-0539">Nucleus</keyword>
<protein>
    <recommendedName>
        <fullName evidence="7">WRKY domain-containing protein</fullName>
    </recommendedName>
</protein>
<dbReference type="SUPFAM" id="SSF118290">
    <property type="entry name" value="WRKY DNA-binding domain"/>
    <property type="match status" value="1"/>
</dbReference>